<protein>
    <submittedName>
        <fullName evidence="1">Uncharacterized protein</fullName>
    </submittedName>
</protein>
<dbReference type="AlphaFoldDB" id="A0A5B7EFB0"/>
<keyword evidence="2" id="KW-1185">Reference proteome</keyword>
<evidence type="ECO:0000313" key="1">
    <source>
        <dbReference type="EMBL" id="MPC32065.1"/>
    </source>
</evidence>
<gene>
    <name evidence="1" type="ORF">E2C01_025368</name>
</gene>
<evidence type="ECO:0000313" key="2">
    <source>
        <dbReference type="Proteomes" id="UP000324222"/>
    </source>
</evidence>
<organism evidence="1 2">
    <name type="scientific">Portunus trituberculatus</name>
    <name type="common">Swimming crab</name>
    <name type="synonym">Neptunus trituberculatus</name>
    <dbReference type="NCBI Taxonomy" id="210409"/>
    <lineage>
        <taxon>Eukaryota</taxon>
        <taxon>Metazoa</taxon>
        <taxon>Ecdysozoa</taxon>
        <taxon>Arthropoda</taxon>
        <taxon>Crustacea</taxon>
        <taxon>Multicrustacea</taxon>
        <taxon>Malacostraca</taxon>
        <taxon>Eumalacostraca</taxon>
        <taxon>Eucarida</taxon>
        <taxon>Decapoda</taxon>
        <taxon>Pleocyemata</taxon>
        <taxon>Brachyura</taxon>
        <taxon>Eubrachyura</taxon>
        <taxon>Portunoidea</taxon>
        <taxon>Portunidae</taxon>
        <taxon>Portuninae</taxon>
        <taxon>Portunus</taxon>
    </lineage>
</organism>
<dbReference type="EMBL" id="VSRR010002555">
    <property type="protein sequence ID" value="MPC32065.1"/>
    <property type="molecule type" value="Genomic_DNA"/>
</dbReference>
<comment type="caution">
    <text evidence="1">The sequence shown here is derived from an EMBL/GenBank/DDBJ whole genome shotgun (WGS) entry which is preliminary data.</text>
</comment>
<proteinExistence type="predicted"/>
<sequence>MLIILYDHHHHHFTQESPVRPQSRNLFGTVRGEAAASEERRNHGARKMEMITALLAVQADLESFSCSISRLAHALGTVMTLFVEHWSDAEAQ</sequence>
<name>A0A5B7EFB0_PORTR</name>
<accession>A0A5B7EFB0</accession>
<dbReference type="OrthoDB" id="6356536at2759"/>
<dbReference type="Proteomes" id="UP000324222">
    <property type="component" value="Unassembled WGS sequence"/>
</dbReference>
<reference evidence="1 2" key="1">
    <citation type="submission" date="2019-05" db="EMBL/GenBank/DDBJ databases">
        <title>Another draft genome of Portunus trituberculatus and its Hox gene families provides insights of decapod evolution.</title>
        <authorList>
            <person name="Jeong J.-H."/>
            <person name="Song I."/>
            <person name="Kim S."/>
            <person name="Choi T."/>
            <person name="Kim D."/>
            <person name="Ryu S."/>
            <person name="Kim W."/>
        </authorList>
    </citation>
    <scope>NUCLEOTIDE SEQUENCE [LARGE SCALE GENOMIC DNA]</scope>
    <source>
        <tissue evidence="1">Muscle</tissue>
    </source>
</reference>